<keyword evidence="2" id="KW-1185">Reference proteome</keyword>
<accession>A0A103XC32</accession>
<dbReference type="AlphaFoldDB" id="A0A103XC32"/>
<protein>
    <submittedName>
        <fullName evidence="1">Uncharacterized protein</fullName>
    </submittedName>
</protein>
<dbReference type="STRING" id="59895.A0A103XC32"/>
<dbReference type="EMBL" id="LEKV01005669">
    <property type="protein sequence ID" value="KVH87961.1"/>
    <property type="molecule type" value="Genomic_DNA"/>
</dbReference>
<name>A0A103XC32_CYNCS</name>
<comment type="caution">
    <text evidence="1">The sequence shown here is derived from an EMBL/GenBank/DDBJ whole genome shotgun (WGS) entry which is preliminary data.</text>
</comment>
<dbReference type="Proteomes" id="UP000243975">
    <property type="component" value="Unassembled WGS sequence"/>
</dbReference>
<gene>
    <name evidence="1" type="ORF">Ccrd_024657</name>
</gene>
<evidence type="ECO:0000313" key="1">
    <source>
        <dbReference type="EMBL" id="KVH87961.1"/>
    </source>
</evidence>
<organism evidence="1 2">
    <name type="scientific">Cynara cardunculus var. scolymus</name>
    <name type="common">Globe artichoke</name>
    <name type="synonym">Cynara scolymus</name>
    <dbReference type="NCBI Taxonomy" id="59895"/>
    <lineage>
        <taxon>Eukaryota</taxon>
        <taxon>Viridiplantae</taxon>
        <taxon>Streptophyta</taxon>
        <taxon>Embryophyta</taxon>
        <taxon>Tracheophyta</taxon>
        <taxon>Spermatophyta</taxon>
        <taxon>Magnoliopsida</taxon>
        <taxon>eudicotyledons</taxon>
        <taxon>Gunneridae</taxon>
        <taxon>Pentapetalae</taxon>
        <taxon>asterids</taxon>
        <taxon>campanulids</taxon>
        <taxon>Asterales</taxon>
        <taxon>Asteraceae</taxon>
        <taxon>Carduoideae</taxon>
        <taxon>Cardueae</taxon>
        <taxon>Carduinae</taxon>
        <taxon>Cynara</taxon>
    </lineage>
</organism>
<dbReference type="Gramene" id="KVH87961">
    <property type="protein sequence ID" value="KVH87961"/>
    <property type="gene ID" value="Ccrd_024657"/>
</dbReference>
<evidence type="ECO:0000313" key="2">
    <source>
        <dbReference type="Proteomes" id="UP000243975"/>
    </source>
</evidence>
<sequence>MVDLVVHHCSKWNIWECKQNNKQAVRSDGFRVGVSSTQSCLSHASGHDDIESLRDVFVWGEVWSNMASSDRYVNSFPSKSNVTIPKLLEKLEKSNLYNFLKPCISICIETREIQSLLISMSNKLLGVRHFSLVRKQGDILHGERNLEVDLVIESKKTSPTTCGI</sequence>
<reference evidence="1 2" key="1">
    <citation type="journal article" date="2016" name="Sci. Rep.">
        <title>The genome sequence of the outbreeding globe artichoke constructed de novo incorporating a phase-aware low-pass sequencing strategy of F1 progeny.</title>
        <authorList>
            <person name="Scaglione D."/>
            <person name="Reyes-Chin-Wo S."/>
            <person name="Acquadro A."/>
            <person name="Froenicke L."/>
            <person name="Portis E."/>
            <person name="Beitel C."/>
            <person name="Tirone M."/>
            <person name="Mauro R."/>
            <person name="Lo Monaco A."/>
            <person name="Mauromicale G."/>
            <person name="Faccioli P."/>
            <person name="Cattivelli L."/>
            <person name="Rieseberg L."/>
            <person name="Michelmore R."/>
            <person name="Lanteri S."/>
        </authorList>
    </citation>
    <scope>NUCLEOTIDE SEQUENCE [LARGE SCALE GENOMIC DNA]</scope>
    <source>
        <strain evidence="1">2C</strain>
    </source>
</reference>
<proteinExistence type="predicted"/>